<name>A0A9K3IF28_HELAN</name>
<evidence type="ECO:0000313" key="1">
    <source>
        <dbReference type="EMBL" id="KAF5795684.1"/>
    </source>
</evidence>
<dbReference type="EMBL" id="MNCJ02000323">
    <property type="protein sequence ID" value="KAF5795684.1"/>
    <property type="molecule type" value="Genomic_DNA"/>
</dbReference>
<reference evidence="1" key="1">
    <citation type="journal article" date="2017" name="Nature">
        <title>The sunflower genome provides insights into oil metabolism, flowering and Asterid evolution.</title>
        <authorList>
            <person name="Badouin H."/>
            <person name="Gouzy J."/>
            <person name="Grassa C.J."/>
            <person name="Murat F."/>
            <person name="Staton S.E."/>
            <person name="Cottret L."/>
            <person name="Lelandais-Briere C."/>
            <person name="Owens G.L."/>
            <person name="Carrere S."/>
            <person name="Mayjonade B."/>
            <person name="Legrand L."/>
            <person name="Gill N."/>
            <person name="Kane N.C."/>
            <person name="Bowers J.E."/>
            <person name="Hubner S."/>
            <person name="Bellec A."/>
            <person name="Berard A."/>
            <person name="Berges H."/>
            <person name="Blanchet N."/>
            <person name="Boniface M.C."/>
            <person name="Brunel D."/>
            <person name="Catrice O."/>
            <person name="Chaidir N."/>
            <person name="Claudel C."/>
            <person name="Donnadieu C."/>
            <person name="Faraut T."/>
            <person name="Fievet G."/>
            <person name="Helmstetter N."/>
            <person name="King M."/>
            <person name="Knapp S.J."/>
            <person name="Lai Z."/>
            <person name="Le Paslier M.C."/>
            <person name="Lippi Y."/>
            <person name="Lorenzon L."/>
            <person name="Mandel J.R."/>
            <person name="Marage G."/>
            <person name="Marchand G."/>
            <person name="Marquand E."/>
            <person name="Bret-Mestries E."/>
            <person name="Morien E."/>
            <person name="Nambeesan S."/>
            <person name="Nguyen T."/>
            <person name="Pegot-Espagnet P."/>
            <person name="Pouilly N."/>
            <person name="Raftis F."/>
            <person name="Sallet E."/>
            <person name="Schiex T."/>
            <person name="Thomas J."/>
            <person name="Vandecasteele C."/>
            <person name="Vares D."/>
            <person name="Vear F."/>
            <person name="Vautrin S."/>
            <person name="Crespi M."/>
            <person name="Mangin B."/>
            <person name="Burke J.M."/>
            <person name="Salse J."/>
            <person name="Munos S."/>
            <person name="Vincourt P."/>
            <person name="Rieseberg L.H."/>
            <person name="Langlade N.B."/>
        </authorList>
    </citation>
    <scope>NUCLEOTIDE SEQUENCE</scope>
    <source>
        <tissue evidence="1">Leaves</tissue>
    </source>
</reference>
<accession>A0A9K3IF28</accession>
<dbReference type="AlphaFoldDB" id="A0A9K3IF28"/>
<reference evidence="1" key="2">
    <citation type="submission" date="2020-06" db="EMBL/GenBank/DDBJ databases">
        <title>Helianthus annuus Genome sequencing and assembly Release 2.</title>
        <authorList>
            <person name="Gouzy J."/>
            <person name="Langlade N."/>
            <person name="Munos S."/>
        </authorList>
    </citation>
    <scope>NUCLEOTIDE SEQUENCE</scope>
    <source>
        <tissue evidence="1">Leaves</tissue>
    </source>
</reference>
<gene>
    <name evidence="1" type="ORF">HanXRQr2_Chr08g0342661</name>
</gene>
<dbReference type="Proteomes" id="UP000215914">
    <property type="component" value="Unassembled WGS sequence"/>
</dbReference>
<comment type="caution">
    <text evidence="1">The sequence shown here is derived from an EMBL/GenBank/DDBJ whole genome shotgun (WGS) entry which is preliminary data.</text>
</comment>
<protein>
    <submittedName>
        <fullName evidence="1">Uncharacterized protein</fullName>
    </submittedName>
</protein>
<dbReference type="Gramene" id="mRNA:HanXRQr2_Chr08g0342661">
    <property type="protein sequence ID" value="CDS:HanXRQr2_Chr08g0342661.1"/>
    <property type="gene ID" value="HanXRQr2_Chr08g0342661"/>
</dbReference>
<organism evidence="1 2">
    <name type="scientific">Helianthus annuus</name>
    <name type="common">Common sunflower</name>
    <dbReference type="NCBI Taxonomy" id="4232"/>
    <lineage>
        <taxon>Eukaryota</taxon>
        <taxon>Viridiplantae</taxon>
        <taxon>Streptophyta</taxon>
        <taxon>Embryophyta</taxon>
        <taxon>Tracheophyta</taxon>
        <taxon>Spermatophyta</taxon>
        <taxon>Magnoliopsida</taxon>
        <taxon>eudicotyledons</taxon>
        <taxon>Gunneridae</taxon>
        <taxon>Pentapetalae</taxon>
        <taxon>asterids</taxon>
        <taxon>campanulids</taxon>
        <taxon>Asterales</taxon>
        <taxon>Asteraceae</taxon>
        <taxon>Asteroideae</taxon>
        <taxon>Heliantheae alliance</taxon>
        <taxon>Heliantheae</taxon>
        <taxon>Helianthus</taxon>
    </lineage>
</organism>
<proteinExistence type="predicted"/>
<sequence>MCRETISCNMNPDVSTAICCITRLGCYIICRSFMIQLKTTTRTLTLSTSLYHFRCN</sequence>
<keyword evidence="2" id="KW-1185">Reference proteome</keyword>
<evidence type="ECO:0000313" key="2">
    <source>
        <dbReference type="Proteomes" id="UP000215914"/>
    </source>
</evidence>